<reference evidence="1 2" key="1">
    <citation type="submission" date="2014-04" db="EMBL/GenBank/DDBJ databases">
        <authorList>
            <consortium name="DOE Joint Genome Institute"/>
            <person name="Kuo A."/>
            <person name="Kohler A."/>
            <person name="Jargeat P."/>
            <person name="Nagy L.G."/>
            <person name="Floudas D."/>
            <person name="Copeland A."/>
            <person name="Barry K.W."/>
            <person name="Cichocki N."/>
            <person name="Veneault-Fourrey C."/>
            <person name="LaButti K."/>
            <person name="Lindquist E.A."/>
            <person name="Lipzen A."/>
            <person name="Lundell T."/>
            <person name="Morin E."/>
            <person name="Murat C."/>
            <person name="Sun H."/>
            <person name="Tunlid A."/>
            <person name="Henrissat B."/>
            <person name="Grigoriev I.V."/>
            <person name="Hibbett D.S."/>
            <person name="Martin F."/>
            <person name="Nordberg H.P."/>
            <person name="Cantor M.N."/>
            <person name="Hua S.X."/>
        </authorList>
    </citation>
    <scope>NUCLEOTIDE SEQUENCE [LARGE SCALE GENOMIC DNA]</scope>
    <source>
        <strain evidence="1 2">Ve08.2h10</strain>
    </source>
</reference>
<organism evidence="1 2">
    <name type="scientific">Paxillus rubicundulus Ve08.2h10</name>
    <dbReference type="NCBI Taxonomy" id="930991"/>
    <lineage>
        <taxon>Eukaryota</taxon>
        <taxon>Fungi</taxon>
        <taxon>Dikarya</taxon>
        <taxon>Basidiomycota</taxon>
        <taxon>Agaricomycotina</taxon>
        <taxon>Agaricomycetes</taxon>
        <taxon>Agaricomycetidae</taxon>
        <taxon>Boletales</taxon>
        <taxon>Paxilineae</taxon>
        <taxon>Paxillaceae</taxon>
        <taxon>Paxillus</taxon>
    </lineage>
</organism>
<dbReference type="Proteomes" id="UP000054538">
    <property type="component" value="Unassembled WGS sequence"/>
</dbReference>
<accession>A0A0D0BX67</accession>
<dbReference type="EMBL" id="KN827822">
    <property type="protein sequence ID" value="KIK75842.1"/>
    <property type="molecule type" value="Genomic_DNA"/>
</dbReference>
<evidence type="ECO:0000313" key="1">
    <source>
        <dbReference type="EMBL" id="KIK75842.1"/>
    </source>
</evidence>
<sequence>MPSHYISGYILLWCKCLSEQLKESNAEVISRQPHRSPVDVKGKWHEAHNFMLSLSSDKQYRQLIKIALTGSPS</sequence>
<dbReference type="AlphaFoldDB" id="A0A0D0BX67"/>
<name>A0A0D0BX67_9AGAM</name>
<evidence type="ECO:0000313" key="2">
    <source>
        <dbReference type="Proteomes" id="UP000054538"/>
    </source>
</evidence>
<dbReference type="InParanoid" id="A0A0D0BX67"/>
<keyword evidence="2" id="KW-1185">Reference proteome</keyword>
<gene>
    <name evidence="1" type="ORF">PAXRUDRAFT_18635</name>
</gene>
<reference evidence="2" key="2">
    <citation type="submission" date="2015-01" db="EMBL/GenBank/DDBJ databases">
        <title>Evolutionary Origins and Diversification of the Mycorrhizal Mutualists.</title>
        <authorList>
            <consortium name="DOE Joint Genome Institute"/>
            <consortium name="Mycorrhizal Genomics Consortium"/>
            <person name="Kohler A."/>
            <person name="Kuo A."/>
            <person name="Nagy L.G."/>
            <person name="Floudas D."/>
            <person name="Copeland A."/>
            <person name="Barry K.W."/>
            <person name="Cichocki N."/>
            <person name="Veneault-Fourrey C."/>
            <person name="LaButti K."/>
            <person name="Lindquist E.A."/>
            <person name="Lipzen A."/>
            <person name="Lundell T."/>
            <person name="Morin E."/>
            <person name="Murat C."/>
            <person name="Riley R."/>
            <person name="Ohm R."/>
            <person name="Sun H."/>
            <person name="Tunlid A."/>
            <person name="Henrissat B."/>
            <person name="Grigoriev I.V."/>
            <person name="Hibbett D.S."/>
            <person name="Martin F."/>
        </authorList>
    </citation>
    <scope>NUCLEOTIDE SEQUENCE [LARGE SCALE GENOMIC DNA]</scope>
    <source>
        <strain evidence="2">Ve08.2h10</strain>
    </source>
</reference>
<protein>
    <submittedName>
        <fullName evidence="1">Uncharacterized protein</fullName>
    </submittedName>
</protein>
<proteinExistence type="predicted"/>
<dbReference type="HOGENOM" id="CLU_2705567_0_0_1"/>